<dbReference type="RefSeq" id="WP_014150189.1">
    <property type="nucleotide sequence ID" value="NC_016112.1"/>
</dbReference>
<dbReference type="PANTHER" id="PTHR43646">
    <property type="entry name" value="GLYCOSYLTRANSFERASE"/>
    <property type="match status" value="1"/>
</dbReference>
<accession>G4SYX9</accession>
<evidence type="ECO:0000256" key="5">
    <source>
        <dbReference type="ARBA" id="ARBA00023136"/>
    </source>
</evidence>
<dbReference type="NCBIfam" id="TIGR04283">
    <property type="entry name" value="glyco_like_mftF"/>
    <property type="match status" value="1"/>
</dbReference>
<dbReference type="InterPro" id="IPR001173">
    <property type="entry name" value="Glyco_trans_2-like"/>
</dbReference>
<feature type="domain" description="Glycosyltransferase 2-like" evidence="6">
    <location>
        <begin position="4"/>
        <end position="120"/>
    </location>
</feature>
<evidence type="ECO:0000256" key="4">
    <source>
        <dbReference type="ARBA" id="ARBA00022679"/>
    </source>
</evidence>
<dbReference type="EMBL" id="FO082060">
    <property type="protein sequence ID" value="CCE25436.1"/>
    <property type="molecule type" value="Genomic_DNA"/>
</dbReference>
<keyword evidence="5" id="KW-0472">Membrane</keyword>
<evidence type="ECO:0000256" key="3">
    <source>
        <dbReference type="ARBA" id="ARBA00022676"/>
    </source>
</evidence>
<proteinExistence type="predicted"/>
<dbReference type="Pfam" id="PF00535">
    <property type="entry name" value="Glycos_transf_2"/>
    <property type="match status" value="1"/>
</dbReference>
<dbReference type="SUPFAM" id="SSF53448">
    <property type="entry name" value="Nucleotide-diphospho-sugar transferases"/>
    <property type="match status" value="1"/>
</dbReference>
<dbReference type="HOGENOM" id="CLU_025996_17_3_6"/>
<gene>
    <name evidence="7" type="ordered locus">MEALZ_3780</name>
</gene>
<organism evidence="7 8">
    <name type="scientific">Methylotuvimicrobium alcaliphilum (strain DSM 19304 / NCIMB 14124 / VKM B-2133 / 20Z)</name>
    <name type="common">Methylomicrobium alcaliphilum</name>
    <dbReference type="NCBI Taxonomy" id="1091494"/>
    <lineage>
        <taxon>Bacteria</taxon>
        <taxon>Pseudomonadati</taxon>
        <taxon>Pseudomonadota</taxon>
        <taxon>Gammaproteobacteria</taxon>
        <taxon>Methylococcales</taxon>
        <taxon>Methylococcaceae</taxon>
        <taxon>Methylotuvimicrobium</taxon>
    </lineage>
</organism>
<dbReference type="Gene3D" id="3.90.550.10">
    <property type="entry name" value="Spore Coat Polysaccharide Biosynthesis Protein SpsA, Chain A"/>
    <property type="match status" value="1"/>
</dbReference>
<evidence type="ECO:0000313" key="7">
    <source>
        <dbReference type="EMBL" id="CCE25436.1"/>
    </source>
</evidence>
<dbReference type="AlphaFoldDB" id="G4SYX9"/>
<dbReference type="GO" id="GO:0005886">
    <property type="term" value="C:plasma membrane"/>
    <property type="evidence" value="ECO:0007669"/>
    <property type="project" value="UniProtKB-SubCell"/>
</dbReference>
<dbReference type="PANTHER" id="PTHR43646:SF2">
    <property type="entry name" value="GLYCOSYLTRANSFERASE 2-LIKE DOMAIN-CONTAINING PROTEIN"/>
    <property type="match status" value="1"/>
</dbReference>
<dbReference type="InterPro" id="IPR026461">
    <property type="entry name" value="Trfase_2_rSAM/seldom_assoc"/>
</dbReference>
<dbReference type="KEGG" id="mah:MEALZ_3780"/>
<evidence type="ECO:0000256" key="1">
    <source>
        <dbReference type="ARBA" id="ARBA00004236"/>
    </source>
</evidence>
<protein>
    <submittedName>
        <fullName evidence="7">Glycosyl transferase family 2</fullName>
    </submittedName>
</protein>
<keyword evidence="3" id="KW-0328">Glycosyltransferase</keyword>
<evidence type="ECO:0000256" key="2">
    <source>
        <dbReference type="ARBA" id="ARBA00022475"/>
    </source>
</evidence>
<dbReference type="Proteomes" id="UP000008315">
    <property type="component" value="Chromosome"/>
</dbReference>
<dbReference type="STRING" id="1091494.MEALZ_3780"/>
<reference evidence="8" key="1">
    <citation type="journal article" date="2012" name="J. Bacteriol.">
        <title>Genome sequence of the haloalkaliphilic methanotrophic bacterium Methylomicrobium alcaliphilum 20Z.</title>
        <authorList>
            <person name="Vuilleumier S."/>
            <person name="Khmelenina V.N."/>
            <person name="Bringel F."/>
            <person name="Reshetnikov A.S."/>
            <person name="Lajus A."/>
            <person name="Mangenot S."/>
            <person name="Rouy Z."/>
            <person name="Op den Camp H.J."/>
            <person name="Jetten M.S."/>
            <person name="Dispirito A.A."/>
            <person name="Dunfield P."/>
            <person name="Klotz M.G."/>
            <person name="Semrau J.D."/>
            <person name="Stein L.Y."/>
            <person name="Barbe V."/>
            <person name="Medigue C."/>
            <person name="Trotsenko Y.A."/>
            <person name="Kalyuzhnaya M.G."/>
        </authorList>
    </citation>
    <scope>NUCLEOTIDE SEQUENCE [LARGE SCALE GENOMIC DNA]</scope>
    <source>
        <strain evidence="8">DSM 19304 / NCIMB 14124 / VKM B-2133 / 20Z</strain>
    </source>
</reference>
<sequence>MHFSIIIPTLNEQTSIVECLGKLQHLREHAEIIVSDGGSSDRTVALAEDLADLVLTGSVGRAKQMNRGAKHAHGEVLIFLHADTVLPEQALNSITQALKEGVYWGRFDIRLSGSHVMLKVIAALMNLRSRWTGIATGDQAIFVHRKAFDSVGGFPDIALMEDIALSKSLKKWGNPACLIDHVVSSGRRWESYGLYRTILLMWSLRLRYFLGSHPETLAYLYRTGKLWKP</sequence>
<keyword evidence="4 7" id="KW-0808">Transferase</keyword>
<dbReference type="InterPro" id="IPR029044">
    <property type="entry name" value="Nucleotide-diphossugar_trans"/>
</dbReference>
<keyword evidence="8" id="KW-1185">Reference proteome</keyword>
<dbReference type="GO" id="GO:0016757">
    <property type="term" value="F:glycosyltransferase activity"/>
    <property type="evidence" value="ECO:0007669"/>
    <property type="project" value="UniProtKB-KW"/>
</dbReference>
<name>G4SYX9_META2</name>
<comment type="subcellular location">
    <subcellularLocation>
        <location evidence="1">Cell membrane</location>
    </subcellularLocation>
</comment>
<dbReference type="CDD" id="cd02522">
    <property type="entry name" value="GT_2_like_a"/>
    <property type="match status" value="1"/>
</dbReference>
<evidence type="ECO:0000259" key="6">
    <source>
        <dbReference type="Pfam" id="PF00535"/>
    </source>
</evidence>
<keyword evidence="2" id="KW-1003">Cell membrane</keyword>
<evidence type="ECO:0000313" key="8">
    <source>
        <dbReference type="Proteomes" id="UP000008315"/>
    </source>
</evidence>
<dbReference type="PATRIC" id="fig|271065.3.peg.3908"/>